<proteinExistence type="predicted"/>
<protein>
    <submittedName>
        <fullName evidence="1">Peptidylprolyl isomerase</fullName>
    </submittedName>
</protein>
<dbReference type="GO" id="GO:0016853">
    <property type="term" value="F:isomerase activity"/>
    <property type="evidence" value="ECO:0007669"/>
    <property type="project" value="UniProtKB-KW"/>
</dbReference>
<organism evidence="1 2">
    <name type="scientific">Mycena venus</name>
    <dbReference type="NCBI Taxonomy" id="2733690"/>
    <lineage>
        <taxon>Eukaryota</taxon>
        <taxon>Fungi</taxon>
        <taxon>Dikarya</taxon>
        <taxon>Basidiomycota</taxon>
        <taxon>Agaricomycotina</taxon>
        <taxon>Agaricomycetes</taxon>
        <taxon>Agaricomycetidae</taxon>
        <taxon>Agaricales</taxon>
        <taxon>Marasmiineae</taxon>
        <taxon>Mycenaceae</taxon>
        <taxon>Mycena</taxon>
    </lineage>
</organism>
<evidence type="ECO:0000313" key="1">
    <source>
        <dbReference type="EMBL" id="KAF7354000.1"/>
    </source>
</evidence>
<dbReference type="AlphaFoldDB" id="A0A8H6Y4G1"/>
<name>A0A8H6Y4G1_9AGAR</name>
<reference evidence="1" key="1">
    <citation type="submission" date="2020-05" db="EMBL/GenBank/DDBJ databases">
        <title>Mycena genomes resolve the evolution of fungal bioluminescence.</title>
        <authorList>
            <person name="Tsai I.J."/>
        </authorList>
    </citation>
    <scope>NUCLEOTIDE SEQUENCE</scope>
    <source>
        <strain evidence="1">CCC161011</strain>
    </source>
</reference>
<dbReference type="Proteomes" id="UP000620124">
    <property type="component" value="Unassembled WGS sequence"/>
</dbReference>
<evidence type="ECO:0000313" key="2">
    <source>
        <dbReference type="Proteomes" id="UP000620124"/>
    </source>
</evidence>
<dbReference type="InterPro" id="IPR032675">
    <property type="entry name" value="LRR_dom_sf"/>
</dbReference>
<accession>A0A8H6Y4G1</accession>
<sequence>MLVAWRVKTWVEPFLYRVIFLARLGSGVVDGLPRFTDTALLRLIDNKRGAILGSTRHLIIQDPAYVRRVKPLHLCRLDAIMAACTGVTHLFLHSNSKLESHELAALGNLVNLRFLAIHLSKLFGYMNPMDGAHPALRNITHLEVLDTDHASFNWEKLAEIPNLTHLAFSEMFACGRLVEAFRVRSRLMDALVFLSEHDAEISVVGWMTEAWFIAVQLSSSNLNWQRGGLTGIDYWGAADRFIAERRAGRVSLEQYVISADDTRYFNICKVVPGPR</sequence>
<dbReference type="EMBL" id="JACAZI010000008">
    <property type="protein sequence ID" value="KAF7354000.1"/>
    <property type="molecule type" value="Genomic_DNA"/>
</dbReference>
<dbReference type="Gene3D" id="3.80.10.10">
    <property type="entry name" value="Ribonuclease Inhibitor"/>
    <property type="match status" value="1"/>
</dbReference>
<dbReference type="SUPFAM" id="SSF52058">
    <property type="entry name" value="L domain-like"/>
    <property type="match status" value="1"/>
</dbReference>
<keyword evidence="2" id="KW-1185">Reference proteome</keyword>
<keyword evidence="1" id="KW-0413">Isomerase</keyword>
<dbReference type="OrthoDB" id="3145912at2759"/>
<gene>
    <name evidence="1" type="ORF">MVEN_01086800</name>
</gene>
<comment type="caution">
    <text evidence="1">The sequence shown here is derived from an EMBL/GenBank/DDBJ whole genome shotgun (WGS) entry which is preliminary data.</text>
</comment>